<dbReference type="InterPro" id="IPR010998">
    <property type="entry name" value="Integrase_recombinase_N"/>
</dbReference>
<dbReference type="GO" id="GO:0015074">
    <property type="term" value="P:DNA integration"/>
    <property type="evidence" value="ECO:0007669"/>
    <property type="project" value="UniProtKB-KW"/>
</dbReference>
<dbReference type="CDD" id="cd00397">
    <property type="entry name" value="DNA_BRE_C"/>
    <property type="match status" value="1"/>
</dbReference>
<evidence type="ECO:0000259" key="6">
    <source>
        <dbReference type="PROSITE" id="PS51900"/>
    </source>
</evidence>
<evidence type="ECO:0000256" key="1">
    <source>
        <dbReference type="ARBA" id="ARBA00022908"/>
    </source>
</evidence>
<gene>
    <name evidence="7" type="ORF">BDK61_2975</name>
</gene>
<keyword evidence="8" id="KW-1185">Reference proteome</keyword>
<dbReference type="InterPro" id="IPR050090">
    <property type="entry name" value="Tyrosine_recombinase_XerCD"/>
</dbReference>
<reference evidence="7 8" key="1">
    <citation type="submission" date="2018-10" db="EMBL/GenBank/DDBJ databases">
        <title>Genomic Encyclopedia of Archaeal and Bacterial Type Strains, Phase II (KMG-II): from individual species to whole genera.</title>
        <authorList>
            <person name="Goeker M."/>
        </authorList>
    </citation>
    <scope>NUCLEOTIDE SEQUENCE [LARGE SCALE GENOMIC DNA]</scope>
    <source>
        <strain evidence="7 8">DSM 11927</strain>
    </source>
</reference>
<feature type="domain" description="Tyr recombinase" evidence="5">
    <location>
        <begin position="118"/>
        <end position="334"/>
    </location>
</feature>
<dbReference type="Gene3D" id="1.10.150.130">
    <property type="match status" value="1"/>
</dbReference>
<dbReference type="Pfam" id="PF00589">
    <property type="entry name" value="Phage_integrase"/>
    <property type="match status" value="1"/>
</dbReference>
<dbReference type="SUPFAM" id="SSF56349">
    <property type="entry name" value="DNA breaking-rejoining enzymes"/>
    <property type="match status" value="1"/>
</dbReference>
<proteinExistence type="predicted"/>
<sequence length="340" mass="39004">MKANTNPTDLQAITPVEALRLYLESKVDEWATATKELQQFHLNEFVEWLAEEDIDDMRNISARTVHRFRLNIKGDIAQSTLAQRVSSVRRFLQFCTTIDAVSPSVPERVEIPNRDTEARTETLEADHAEAALDYLERFAYASREHALLALTWHTGIRTGTLVALDVDDVEPAQNRLRIRHRPDSDTPLKNGEKAERYCALSEDVAEVLEDYINHKRMDIEDDYERVPLFATENGRAPVKTLRRWFQAITRPCIYGNRCPHGRDKNECAAAQSMSNASDCPSSVSGHPIRRGAITHFLRKDVPEKVVSDRMNVSTDVLEQHYDRRTEDEKAEQRREYLDGV</sequence>
<accession>A0A495R8D3</accession>
<keyword evidence="1" id="KW-0229">DNA integration</keyword>
<dbReference type="PROSITE" id="PS51898">
    <property type="entry name" value="TYR_RECOMBINASE"/>
    <property type="match status" value="1"/>
</dbReference>
<evidence type="ECO:0000256" key="2">
    <source>
        <dbReference type="ARBA" id="ARBA00023125"/>
    </source>
</evidence>
<dbReference type="InterPro" id="IPR011010">
    <property type="entry name" value="DNA_brk_join_enz"/>
</dbReference>
<name>A0A495R8D3_9EURY</name>
<evidence type="ECO:0000256" key="3">
    <source>
        <dbReference type="ARBA" id="ARBA00023172"/>
    </source>
</evidence>
<dbReference type="InterPro" id="IPR013762">
    <property type="entry name" value="Integrase-like_cat_sf"/>
</dbReference>
<feature type="domain" description="Core-binding (CB)" evidence="6">
    <location>
        <begin position="13"/>
        <end position="96"/>
    </location>
</feature>
<evidence type="ECO:0000313" key="7">
    <source>
        <dbReference type="EMBL" id="RKS83587.1"/>
    </source>
</evidence>
<evidence type="ECO:0000259" key="5">
    <source>
        <dbReference type="PROSITE" id="PS51898"/>
    </source>
</evidence>
<dbReference type="GO" id="GO:0003677">
    <property type="term" value="F:DNA binding"/>
    <property type="evidence" value="ECO:0007669"/>
    <property type="project" value="UniProtKB-UniRule"/>
</dbReference>
<dbReference type="InterPro" id="IPR044068">
    <property type="entry name" value="CB"/>
</dbReference>
<comment type="caution">
    <text evidence="7">The sequence shown here is derived from an EMBL/GenBank/DDBJ whole genome shotgun (WGS) entry which is preliminary data.</text>
</comment>
<protein>
    <submittedName>
        <fullName evidence="7">Phage integrase family protein</fullName>
    </submittedName>
</protein>
<organism evidence="7 8">
    <name type="scientific">Haloarcula quadrata</name>
    <dbReference type="NCBI Taxonomy" id="182779"/>
    <lineage>
        <taxon>Archaea</taxon>
        <taxon>Methanobacteriati</taxon>
        <taxon>Methanobacteriota</taxon>
        <taxon>Stenosarchaea group</taxon>
        <taxon>Halobacteria</taxon>
        <taxon>Halobacteriales</taxon>
        <taxon>Haloarculaceae</taxon>
        <taxon>Haloarcula</taxon>
    </lineage>
</organism>
<dbReference type="InterPro" id="IPR004107">
    <property type="entry name" value="Integrase_SAM-like_N"/>
</dbReference>
<dbReference type="PANTHER" id="PTHR30349:SF41">
    <property type="entry name" value="INTEGRASE_RECOMBINASE PROTEIN MJ0367-RELATED"/>
    <property type="match status" value="1"/>
</dbReference>
<keyword evidence="3" id="KW-0233">DNA recombination</keyword>
<dbReference type="Gene3D" id="1.10.443.10">
    <property type="entry name" value="Intergrase catalytic core"/>
    <property type="match status" value="1"/>
</dbReference>
<keyword evidence="2 4" id="KW-0238">DNA-binding</keyword>
<evidence type="ECO:0000256" key="4">
    <source>
        <dbReference type="PROSITE-ProRule" id="PRU01248"/>
    </source>
</evidence>
<dbReference type="RefSeq" id="WP_121303559.1">
    <property type="nucleotide sequence ID" value="NZ_RBWW01000001.1"/>
</dbReference>
<dbReference type="PROSITE" id="PS51900">
    <property type="entry name" value="CB"/>
    <property type="match status" value="1"/>
</dbReference>
<dbReference type="InterPro" id="IPR002104">
    <property type="entry name" value="Integrase_catalytic"/>
</dbReference>
<evidence type="ECO:0000313" key="8">
    <source>
        <dbReference type="Proteomes" id="UP000268233"/>
    </source>
</evidence>
<dbReference type="GO" id="GO:0006310">
    <property type="term" value="P:DNA recombination"/>
    <property type="evidence" value="ECO:0007669"/>
    <property type="project" value="UniProtKB-KW"/>
</dbReference>
<dbReference type="EMBL" id="RBWW01000001">
    <property type="protein sequence ID" value="RKS83587.1"/>
    <property type="molecule type" value="Genomic_DNA"/>
</dbReference>
<dbReference type="Proteomes" id="UP000268233">
    <property type="component" value="Unassembled WGS sequence"/>
</dbReference>
<dbReference type="Pfam" id="PF02899">
    <property type="entry name" value="Phage_int_SAM_1"/>
    <property type="match status" value="1"/>
</dbReference>
<dbReference type="AlphaFoldDB" id="A0A495R8D3"/>
<dbReference type="PANTHER" id="PTHR30349">
    <property type="entry name" value="PHAGE INTEGRASE-RELATED"/>
    <property type="match status" value="1"/>
</dbReference>